<dbReference type="SUPFAM" id="SSF48452">
    <property type="entry name" value="TPR-like"/>
    <property type="match status" value="1"/>
</dbReference>
<dbReference type="Gene3D" id="1.25.40.10">
    <property type="entry name" value="Tetratricopeptide repeat domain"/>
    <property type="match status" value="1"/>
</dbReference>
<evidence type="ECO:0000313" key="2">
    <source>
        <dbReference type="EMBL" id="CAF4480649.1"/>
    </source>
</evidence>
<dbReference type="AlphaFoldDB" id="A0A816B3C8"/>
<dbReference type="InterPro" id="IPR011990">
    <property type="entry name" value="TPR-like_helical_dom_sf"/>
</dbReference>
<reference evidence="1" key="1">
    <citation type="submission" date="2021-02" db="EMBL/GenBank/DDBJ databases">
        <authorList>
            <person name="Nowell W R."/>
        </authorList>
    </citation>
    <scope>NUCLEOTIDE SEQUENCE</scope>
</reference>
<protein>
    <recommendedName>
        <fullName evidence="4">Tetratricopeptide repeat protein</fullName>
    </recommendedName>
</protein>
<name>A0A816B3C8_9BILA</name>
<proteinExistence type="predicted"/>
<sequence length="170" mass="20047">MCYTLCNQFDAAIDYYLKSLTIVQQPQQIFSINSTKLINIYCSVAYCYYKKFDFEMEMQYYIDALIIYQKTLNNDRVNEVKNLCKIIALIYDNENENSRTIERFKRLFNVYLEKNPHEKMILSDLNFKIGAYLSKKKKCDLGKPSKFTGNLIGNKIGTVLFNMPEKKNMV</sequence>
<dbReference type="EMBL" id="CAJNOQ010036107">
    <property type="protein sequence ID" value="CAF1602622.1"/>
    <property type="molecule type" value="Genomic_DNA"/>
</dbReference>
<evidence type="ECO:0000313" key="3">
    <source>
        <dbReference type="Proteomes" id="UP000663829"/>
    </source>
</evidence>
<evidence type="ECO:0000313" key="1">
    <source>
        <dbReference type="EMBL" id="CAF1602622.1"/>
    </source>
</evidence>
<comment type="caution">
    <text evidence="1">The sequence shown here is derived from an EMBL/GenBank/DDBJ whole genome shotgun (WGS) entry which is preliminary data.</text>
</comment>
<keyword evidence="3" id="KW-1185">Reference proteome</keyword>
<organism evidence="1 3">
    <name type="scientific">Didymodactylos carnosus</name>
    <dbReference type="NCBI Taxonomy" id="1234261"/>
    <lineage>
        <taxon>Eukaryota</taxon>
        <taxon>Metazoa</taxon>
        <taxon>Spiralia</taxon>
        <taxon>Gnathifera</taxon>
        <taxon>Rotifera</taxon>
        <taxon>Eurotatoria</taxon>
        <taxon>Bdelloidea</taxon>
        <taxon>Philodinida</taxon>
        <taxon>Philodinidae</taxon>
        <taxon>Didymodactylos</taxon>
    </lineage>
</organism>
<evidence type="ECO:0008006" key="4">
    <source>
        <dbReference type="Google" id="ProtNLM"/>
    </source>
</evidence>
<gene>
    <name evidence="1" type="ORF">GPM918_LOCUS42551</name>
    <name evidence="2" type="ORF">SRO942_LOCUS43812</name>
</gene>
<dbReference type="Proteomes" id="UP000663829">
    <property type="component" value="Unassembled WGS sequence"/>
</dbReference>
<dbReference type="Proteomes" id="UP000681722">
    <property type="component" value="Unassembled WGS sequence"/>
</dbReference>
<dbReference type="EMBL" id="CAJOBC010102567">
    <property type="protein sequence ID" value="CAF4480649.1"/>
    <property type="molecule type" value="Genomic_DNA"/>
</dbReference>
<accession>A0A816B3C8</accession>